<dbReference type="InterPro" id="IPR011032">
    <property type="entry name" value="GroES-like_sf"/>
</dbReference>
<dbReference type="InterPro" id="IPR013154">
    <property type="entry name" value="ADH-like_N"/>
</dbReference>
<evidence type="ECO:0000259" key="2">
    <source>
        <dbReference type="SMART" id="SM00829"/>
    </source>
</evidence>
<dbReference type="SMART" id="SM00829">
    <property type="entry name" value="PKS_ER"/>
    <property type="match status" value="1"/>
</dbReference>
<comment type="pathway">
    <text evidence="1">Secondary metabolite biosynthesis.</text>
</comment>
<dbReference type="PANTHER" id="PTHR43482:SF4">
    <property type="entry name" value="ALCOHOL DEHYDROGENASE, PUTATIVE (AFU_ORTHOLOGUE AFUA_7G06260)-RELATED"/>
    <property type="match status" value="1"/>
</dbReference>
<dbReference type="CDD" id="cd05289">
    <property type="entry name" value="MDR_like_2"/>
    <property type="match status" value="1"/>
</dbReference>
<dbReference type="InterPro" id="IPR020843">
    <property type="entry name" value="ER"/>
</dbReference>
<name>A0A167P420_9HYPO</name>
<protein>
    <submittedName>
        <fullName evidence="3">Alcohol dehydrogenase superfamily, zinc-type</fullName>
    </submittedName>
</protein>
<dbReference type="Pfam" id="PF13602">
    <property type="entry name" value="ADH_zinc_N_2"/>
    <property type="match status" value="1"/>
</dbReference>
<evidence type="ECO:0000313" key="4">
    <source>
        <dbReference type="Proteomes" id="UP000076874"/>
    </source>
</evidence>
<sequence length="316" mass="33744">MRAVQITGNAASPKVAMNLSVAKPIPKGSEILIRVCAAGVTGDEVLWPELYKSPSRIPGHDVSGVVHDLGLAYNGPLKIGQDVVALLAAGRGEGQADYTICFDDEVALKPASLTHKEAAALPIPLLTTWQAIVDHGKLTAGTRVLVTGASGAVGTLAVQLAMRLAGANVIALASSDHHGALKQLGVDEVQDYNTPGWNSNIKDVEVVIDTVGGDILAKTWETVKSDGTIVTVGDPPPEWAFGRGIASESVRRPNVRYVHFIVRPDSHMLSQALEMVGKGVIKPLDVESFRFENAELAWERARQRRRSKKVVITFEG</sequence>
<dbReference type="AlphaFoldDB" id="A0A167P420"/>
<dbReference type="InterPro" id="IPR036291">
    <property type="entry name" value="NAD(P)-bd_dom_sf"/>
</dbReference>
<feature type="domain" description="Enoyl reductase (ER)" evidence="2">
    <location>
        <begin position="8"/>
        <end position="312"/>
    </location>
</feature>
<dbReference type="Gene3D" id="3.40.50.720">
    <property type="entry name" value="NAD(P)-binding Rossmann-like Domain"/>
    <property type="match status" value="1"/>
</dbReference>
<gene>
    <name evidence="3" type="ORF">SPI_07877</name>
</gene>
<dbReference type="Pfam" id="PF08240">
    <property type="entry name" value="ADH_N"/>
    <property type="match status" value="1"/>
</dbReference>
<dbReference type="STRING" id="1081102.A0A167P420"/>
<accession>A0A167P420</accession>
<dbReference type="SUPFAM" id="SSF50129">
    <property type="entry name" value="GroES-like"/>
    <property type="match status" value="1"/>
</dbReference>
<dbReference type="PANTHER" id="PTHR43482">
    <property type="entry name" value="PROTEIN AST1-RELATED"/>
    <property type="match status" value="1"/>
</dbReference>
<keyword evidence="4" id="KW-1185">Reference proteome</keyword>
<evidence type="ECO:0000313" key="3">
    <source>
        <dbReference type="EMBL" id="OAA56266.1"/>
    </source>
</evidence>
<dbReference type="EMBL" id="AZHD01000017">
    <property type="protein sequence ID" value="OAA56266.1"/>
    <property type="molecule type" value="Genomic_DNA"/>
</dbReference>
<dbReference type="GO" id="GO:0016491">
    <property type="term" value="F:oxidoreductase activity"/>
    <property type="evidence" value="ECO:0007669"/>
    <property type="project" value="InterPro"/>
</dbReference>
<dbReference type="OrthoDB" id="3509362at2759"/>
<dbReference type="Proteomes" id="UP000076874">
    <property type="component" value="Unassembled WGS sequence"/>
</dbReference>
<reference evidence="3 4" key="1">
    <citation type="journal article" date="2016" name="Genome Biol. Evol.">
        <title>Divergent and convergent evolution of fungal pathogenicity.</title>
        <authorList>
            <person name="Shang Y."/>
            <person name="Xiao G."/>
            <person name="Zheng P."/>
            <person name="Cen K."/>
            <person name="Zhan S."/>
            <person name="Wang C."/>
        </authorList>
    </citation>
    <scope>NUCLEOTIDE SEQUENCE [LARGE SCALE GENOMIC DNA]</scope>
    <source>
        <strain evidence="3 4">RCEF 264</strain>
    </source>
</reference>
<evidence type="ECO:0000256" key="1">
    <source>
        <dbReference type="ARBA" id="ARBA00005179"/>
    </source>
</evidence>
<dbReference type="Gene3D" id="3.90.180.10">
    <property type="entry name" value="Medium-chain alcohol dehydrogenases, catalytic domain"/>
    <property type="match status" value="1"/>
</dbReference>
<comment type="caution">
    <text evidence="3">The sequence shown here is derived from an EMBL/GenBank/DDBJ whole genome shotgun (WGS) entry which is preliminary data.</text>
</comment>
<proteinExistence type="predicted"/>
<organism evidence="3 4">
    <name type="scientific">Niveomyces insectorum RCEF 264</name>
    <dbReference type="NCBI Taxonomy" id="1081102"/>
    <lineage>
        <taxon>Eukaryota</taxon>
        <taxon>Fungi</taxon>
        <taxon>Dikarya</taxon>
        <taxon>Ascomycota</taxon>
        <taxon>Pezizomycotina</taxon>
        <taxon>Sordariomycetes</taxon>
        <taxon>Hypocreomycetidae</taxon>
        <taxon>Hypocreales</taxon>
        <taxon>Cordycipitaceae</taxon>
        <taxon>Niveomyces</taxon>
    </lineage>
</organism>
<dbReference type="InterPro" id="IPR052585">
    <property type="entry name" value="Lipid_raft_assoc_Zn_ADH"/>
</dbReference>
<dbReference type="SUPFAM" id="SSF51735">
    <property type="entry name" value="NAD(P)-binding Rossmann-fold domains"/>
    <property type="match status" value="1"/>
</dbReference>